<dbReference type="EMBL" id="JANBUL010000361">
    <property type="protein sequence ID" value="KAJ2776444.1"/>
    <property type="molecule type" value="Genomic_DNA"/>
</dbReference>
<feature type="region of interest" description="Disordered" evidence="1">
    <location>
        <begin position="496"/>
        <end position="516"/>
    </location>
</feature>
<feature type="compositionally biased region" description="Pro residues" evidence="1">
    <location>
        <begin position="696"/>
        <end position="705"/>
    </location>
</feature>
<dbReference type="AlphaFoldDB" id="A0A9W8LF79"/>
<keyword evidence="3" id="KW-1185">Reference proteome</keyword>
<dbReference type="Proteomes" id="UP001140217">
    <property type="component" value="Unassembled WGS sequence"/>
</dbReference>
<feature type="region of interest" description="Disordered" evidence="1">
    <location>
        <begin position="1"/>
        <end position="405"/>
    </location>
</feature>
<feature type="compositionally biased region" description="Basic residues" evidence="1">
    <location>
        <begin position="154"/>
        <end position="165"/>
    </location>
</feature>
<gene>
    <name evidence="2" type="ORF">H4R18_005664</name>
</gene>
<protein>
    <submittedName>
        <fullName evidence="2">Uncharacterized protein</fullName>
    </submittedName>
</protein>
<reference evidence="2" key="1">
    <citation type="submission" date="2022-07" db="EMBL/GenBank/DDBJ databases">
        <title>Phylogenomic reconstructions and comparative analyses of Kickxellomycotina fungi.</title>
        <authorList>
            <person name="Reynolds N.K."/>
            <person name="Stajich J.E."/>
            <person name="Barry K."/>
            <person name="Grigoriev I.V."/>
            <person name="Crous P."/>
            <person name="Smith M.E."/>
        </authorList>
    </citation>
    <scope>NUCLEOTIDE SEQUENCE</scope>
    <source>
        <strain evidence="2">NBRC 105414</strain>
    </source>
</reference>
<feature type="compositionally biased region" description="Low complexity" evidence="1">
    <location>
        <begin position="496"/>
        <end position="510"/>
    </location>
</feature>
<evidence type="ECO:0000313" key="3">
    <source>
        <dbReference type="Proteomes" id="UP001140217"/>
    </source>
</evidence>
<organism evidence="2 3">
    <name type="scientific">Coemansia javaensis</name>
    <dbReference type="NCBI Taxonomy" id="2761396"/>
    <lineage>
        <taxon>Eukaryota</taxon>
        <taxon>Fungi</taxon>
        <taxon>Fungi incertae sedis</taxon>
        <taxon>Zoopagomycota</taxon>
        <taxon>Kickxellomycotina</taxon>
        <taxon>Kickxellomycetes</taxon>
        <taxon>Kickxellales</taxon>
        <taxon>Kickxellaceae</taxon>
        <taxon>Coemansia</taxon>
    </lineage>
</organism>
<feature type="compositionally biased region" description="Low complexity" evidence="1">
    <location>
        <begin position="426"/>
        <end position="446"/>
    </location>
</feature>
<feature type="region of interest" description="Disordered" evidence="1">
    <location>
        <begin position="630"/>
        <end position="718"/>
    </location>
</feature>
<accession>A0A9W8LF79</accession>
<feature type="compositionally biased region" description="Pro residues" evidence="1">
    <location>
        <begin position="1"/>
        <end position="10"/>
    </location>
</feature>
<proteinExistence type="predicted"/>
<feature type="compositionally biased region" description="Pro residues" evidence="1">
    <location>
        <begin position="282"/>
        <end position="292"/>
    </location>
</feature>
<dbReference type="OrthoDB" id="5592757at2759"/>
<evidence type="ECO:0000313" key="2">
    <source>
        <dbReference type="EMBL" id="KAJ2776444.1"/>
    </source>
</evidence>
<comment type="caution">
    <text evidence="2">The sequence shown here is derived from an EMBL/GenBank/DDBJ whole genome shotgun (WGS) entry which is preliminary data.</text>
</comment>
<feature type="region of interest" description="Disordered" evidence="1">
    <location>
        <begin position="418"/>
        <end position="456"/>
    </location>
</feature>
<feature type="compositionally biased region" description="Low complexity" evidence="1">
    <location>
        <begin position="630"/>
        <end position="686"/>
    </location>
</feature>
<feature type="compositionally biased region" description="Pro residues" evidence="1">
    <location>
        <begin position="118"/>
        <end position="129"/>
    </location>
</feature>
<evidence type="ECO:0000256" key="1">
    <source>
        <dbReference type="SAM" id="MobiDB-lite"/>
    </source>
</evidence>
<name>A0A9W8LF79_9FUNG</name>
<sequence length="718" mass="73612">MGTTPPPPPTTTTTTTTGPNSSPLGMLAAVASPIPDGAGQPAGGHERANITPSPPLAPGSPSTQAAMRRTRHRPGSAIPATQLDVLALVTATSPPMPSRREWGAHSTPKPAFARDQRTPPPPPPQPQPPRNGHGNGGSDSDTVSEDELTLRSYSSRRRARHHSVRMRALPEMHAGPLSVRTGRRLPGADGAAPKLHQAASAHAPRARAPRAAAAAAARDDGDTTETDDEGPSHAHTPLQHRRAAVPASEPALDRRQRLRRVPGTVLSRRLSELAEEADDPRLPQPPGPPGPPRIAGQPSGSSTETDSELAAWIPGSSTETEPEHPGAAGRPANGVRLGQPRAPGTRPHYQMPPLGPAAAAAGNGHQQRPAAWGDARDSDSGGETTETDDDFFGQARAVHSSIRPPRRVVRRLEGLRARHSHHHPAPLHLARPPRTAPAAGLDAAPPGERATGLGISSDLGFRPSALRTGSGRVLSTPSLVAAAAAATAAMEAEAKTPGAAEAAAPARGDPFAPPADEVTFRGAALRRLERAHGRPPAAAAAATTAAAAAAASRKRALTAPSSLEPPLGRRAAYGPGGRLLATAESLLEDPVAETTTTTASGYNTPPEHHARHLGRFLGESPVSSLRSSLLARAPHAEPASAAAAARTPLPADATTTAPSTPCSAAPATTGGPADGSASPSMSAALRQSRKRRRSSSPPPSQPPAPAAALFPPIDRPTS</sequence>